<dbReference type="Gene3D" id="1.20.1510.10">
    <property type="entry name" value="Cation efflux protein transmembrane domain"/>
    <property type="match status" value="1"/>
</dbReference>
<comment type="subcellular location">
    <subcellularLocation>
        <location evidence="1">Membrane</location>
        <topology evidence="1">Multi-pass membrane protein</topology>
    </subcellularLocation>
</comment>
<feature type="transmembrane region" description="Helical" evidence="8">
    <location>
        <begin position="28"/>
        <end position="52"/>
    </location>
</feature>
<feature type="domain" description="Cation efflux protein transmembrane" evidence="9">
    <location>
        <begin position="29"/>
        <end position="217"/>
    </location>
</feature>
<evidence type="ECO:0000256" key="8">
    <source>
        <dbReference type="SAM" id="Phobius"/>
    </source>
</evidence>
<evidence type="ECO:0000259" key="9">
    <source>
        <dbReference type="Pfam" id="PF01545"/>
    </source>
</evidence>
<feature type="domain" description="Cation efflux protein cytoplasmic" evidence="10">
    <location>
        <begin position="221"/>
        <end position="300"/>
    </location>
</feature>
<evidence type="ECO:0000256" key="3">
    <source>
        <dbReference type="ARBA" id="ARBA00022448"/>
    </source>
</evidence>
<feature type="transmembrane region" description="Helical" evidence="8">
    <location>
        <begin position="124"/>
        <end position="148"/>
    </location>
</feature>
<sequence>MGAGHHHGHQHPGAVGPDAHANKRRLSWAFGVTAAIVVIQLVGALLTGSLALLTDTVHAITDSTGLLVALIASSLVLRPATDKRTWGFRRVEVLAALGQAVLLLAVGVYAAIEGVRRLWTPPDVPGTELLVFGVLGLAANVAAMAILASSRSANFNMRAAFLEVLNDALGSLGVIVAAIVILTTGFQQADALAGLLIAALIVPRAVVIMRETVAVLMEFTPSNLDLDAVRQHILALDHVKDVHDLHASTVATGLPTLSAHVVVKDECFHDGHAPDVLLDIRDCVAQHFEVSVEHTTFQLETERFRALEPNCSAHA</sequence>
<dbReference type="RefSeq" id="WP_344885160.1">
    <property type="nucleotide sequence ID" value="NZ_BAABCJ010000006.1"/>
</dbReference>
<feature type="transmembrane region" description="Helical" evidence="8">
    <location>
        <begin position="93"/>
        <end position="112"/>
    </location>
</feature>
<evidence type="ECO:0000256" key="2">
    <source>
        <dbReference type="ARBA" id="ARBA00008873"/>
    </source>
</evidence>
<evidence type="ECO:0000256" key="5">
    <source>
        <dbReference type="ARBA" id="ARBA00022989"/>
    </source>
</evidence>
<proteinExistence type="inferred from homology"/>
<evidence type="ECO:0000256" key="1">
    <source>
        <dbReference type="ARBA" id="ARBA00004141"/>
    </source>
</evidence>
<keyword evidence="4 8" id="KW-0812">Transmembrane</keyword>
<keyword evidence="12" id="KW-1185">Reference proteome</keyword>
<dbReference type="Pfam" id="PF16916">
    <property type="entry name" value="ZT_dimer"/>
    <property type="match status" value="1"/>
</dbReference>
<dbReference type="PANTHER" id="PTHR11562">
    <property type="entry name" value="CATION EFFLUX PROTEIN/ ZINC TRANSPORTER"/>
    <property type="match status" value="1"/>
</dbReference>
<dbReference type="NCBIfam" id="TIGR01297">
    <property type="entry name" value="CDF"/>
    <property type="match status" value="1"/>
</dbReference>
<dbReference type="Proteomes" id="UP001501536">
    <property type="component" value="Unassembled WGS sequence"/>
</dbReference>
<organism evidence="11 12">
    <name type="scientific">Zhihengliuella alba</name>
    <dbReference type="NCBI Taxonomy" id="547018"/>
    <lineage>
        <taxon>Bacteria</taxon>
        <taxon>Bacillati</taxon>
        <taxon>Actinomycetota</taxon>
        <taxon>Actinomycetes</taxon>
        <taxon>Micrococcales</taxon>
        <taxon>Micrococcaceae</taxon>
        <taxon>Zhihengliuella</taxon>
    </lineage>
</organism>
<dbReference type="InterPro" id="IPR027469">
    <property type="entry name" value="Cation_efflux_TMD_sf"/>
</dbReference>
<dbReference type="InterPro" id="IPR058533">
    <property type="entry name" value="Cation_efflux_TM"/>
</dbReference>
<feature type="transmembrane region" description="Helical" evidence="8">
    <location>
        <begin position="191"/>
        <end position="209"/>
    </location>
</feature>
<dbReference type="SUPFAM" id="SSF160240">
    <property type="entry name" value="Cation efflux protein cytoplasmic domain-like"/>
    <property type="match status" value="1"/>
</dbReference>
<evidence type="ECO:0000313" key="11">
    <source>
        <dbReference type="EMBL" id="GAA3710192.1"/>
    </source>
</evidence>
<evidence type="ECO:0000313" key="12">
    <source>
        <dbReference type="Proteomes" id="UP001501536"/>
    </source>
</evidence>
<evidence type="ECO:0000259" key="10">
    <source>
        <dbReference type="Pfam" id="PF16916"/>
    </source>
</evidence>
<feature type="transmembrane region" description="Helical" evidence="8">
    <location>
        <begin position="160"/>
        <end position="185"/>
    </location>
</feature>
<comment type="similarity">
    <text evidence="2">Belongs to the cation diffusion facilitator (CDF) transporter (TC 2.A.4) family. SLC30A subfamily.</text>
</comment>
<protein>
    <submittedName>
        <fullName evidence="11">Cation diffusion facilitator family transporter</fullName>
    </submittedName>
</protein>
<evidence type="ECO:0000256" key="6">
    <source>
        <dbReference type="ARBA" id="ARBA00023065"/>
    </source>
</evidence>
<dbReference type="InterPro" id="IPR027470">
    <property type="entry name" value="Cation_efflux_CTD"/>
</dbReference>
<dbReference type="InterPro" id="IPR002524">
    <property type="entry name" value="Cation_efflux"/>
</dbReference>
<gene>
    <name evidence="11" type="ORF">GCM10022377_24750</name>
</gene>
<dbReference type="EMBL" id="BAABCJ010000006">
    <property type="protein sequence ID" value="GAA3710192.1"/>
    <property type="molecule type" value="Genomic_DNA"/>
</dbReference>
<keyword evidence="7 8" id="KW-0472">Membrane</keyword>
<dbReference type="Pfam" id="PF01545">
    <property type="entry name" value="Cation_efflux"/>
    <property type="match status" value="1"/>
</dbReference>
<comment type="caution">
    <text evidence="11">The sequence shown here is derived from an EMBL/GenBank/DDBJ whole genome shotgun (WGS) entry which is preliminary data.</text>
</comment>
<feature type="transmembrane region" description="Helical" evidence="8">
    <location>
        <begin position="64"/>
        <end position="81"/>
    </location>
</feature>
<dbReference type="PANTHER" id="PTHR11562:SF17">
    <property type="entry name" value="RE54080P-RELATED"/>
    <property type="match status" value="1"/>
</dbReference>
<accession>A0ABP7DWE4</accession>
<keyword evidence="5 8" id="KW-1133">Transmembrane helix</keyword>
<keyword evidence="6" id="KW-0406">Ion transport</keyword>
<name>A0ABP7DWE4_9MICC</name>
<dbReference type="InterPro" id="IPR050681">
    <property type="entry name" value="CDF/SLC30A"/>
</dbReference>
<keyword evidence="3" id="KW-0813">Transport</keyword>
<evidence type="ECO:0000256" key="4">
    <source>
        <dbReference type="ARBA" id="ARBA00022692"/>
    </source>
</evidence>
<reference evidence="12" key="1">
    <citation type="journal article" date="2019" name="Int. J. Syst. Evol. Microbiol.">
        <title>The Global Catalogue of Microorganisms (GCM) 10K type strain sequencing project: providing services to taxonomists for standard genome sequencing and annotation.</title>
        <authorList>
            <consortium name="The Broad Institute Genomics Platform"/>
            <consortium name="The Broad Institute Genome Sequencing Center for Infectious Disease"/>
            <person name="Wu L."/>
            <person name="Ma J."/>
        </authorList>
    </citation>
    <scope>NUCLEOTIDE SEQUENCE [LARGE SCALE GENOMIC DNA]</scope>
    <source>
        <strain evidence="12">JCM 16961</strain>
    </source>
</reference>
<evidence type="ECO:0000256" key="7">
    <source>
        <dbReference type="ARBA" id="ARBA00023136"/>
    </source>
</evidence>
<dbReference type="SUPFAM" id="SSF161111">
    <property type="entry name" value="Cation efflux protein transmembrane domain-like"/>
    <property type="match status" value="1"/>
</dbReference>
<dbReference type="InterPro" id="IPR036837">
    <property type="entry name" value="Cation_efflux_CTD_sf"/>
</dbReference>